<evidence type="ECO:0000313" key="4">
    <source>
        <dbReference type="EMBL" id="EKD24631.1"/>
    </source>
</evidence>
<evidence type="ECO:0000256" key="1">
    <source>
        <dbReference type="ARBA" id="ARBA00022630"/>
    </source>
</evidence>
<dbReference type="GO" id="GO:0016491">
    <property type="term" value="F:oxidoreductase activity"/>
    <property type="evidence" value="ECO:0007669"/>
    <property type="project" value="InterPro"/>
</dbReference>
<dbReference type="InterPro" id="IPR029039">
    <property type="entry name" value="Flavoprotein-like_sf"/>
</dbReference>
<dbReference type="PANTHER" id="PTHR43278:SF2">
    <property type="entry name" value="IRON-SULFUR FLAVOPROTEIN"/>
    <property type="match status" value="1"/>
</dbReference>
<evidence type="ECO:0000259" key="3">
    <source>
        <dbReference type="Pfam" id="PF03358"/>
    </source>
</evidence>
<protein>
    <submittedName>
        <fullName evidence="4">Multimeric flavodoxin, WrbA</fullName>
    </submittedName>
</protein>
<dbReference type="InterPro" id="IPR005025">
    <property type="entry name" value="FMN_Rdtase-like_dom"/>
</dbReference>
<dbReference type="PANTHER" id="PTHR43278">
    <property type="entry name" value="NAD(P)H-DEPENDENT FMN-CONTAINING OXIDOREDUCTASE YWQN-RELATED"/>
    <property type="match status" value="1"/>
</dbReference>
<reference evidence="4" key="1">
    <citation type="journal article" date="2012" name="Science">
        <title>Fermentation, hydrogen, and sulfur metabolism in multiple uncultivated bacterial phyla.</title>
        <authorList>
            <person name="Wrighton K.C."/>
            <person name="Thomas B.C."/>
            <person name="Sharon I."/>
            <person name="Miller C.S."/>
            <person name="Castelle C.J."/>
            <person name="VerBerkmoes N.C."/>
            <person name="Wilkins M.J."/>
            <person name="Hettich R.L."/>
            <person name="Lipton M.S."/>
            <person name="Williams K.H."/>
            <person name="Long P.E."/>
            <person name="Banfield J.F."/>
        </authorList>
    </citation>
    <scope>NUCLEOTIDE SEQUENCE [LARGE SCALE GENOMIC DNA]</scope>
</reference>
<dbReference type="Pfam" id="PF03358">
    <property type="entry name" value="FMN_red"/>
    <property type="match status" value="1"/>
</dbReference>
<dbReference type="InterPro" id="IPR051796">
    <property type="entry name" value="ISF_SsuE-like"/>
</dbReference>
<gene>
    <name evidence="4" type="ORF">ACD_80C00180G0005</name>
</gene>
<dbReference type="SUPFAM" id="SSF52218">
    <property type="entry name" value="Flavoproteins"/>
    <property type="match status" value="1"/>
</dbReference>
<dbReference type="Gene3D" id="3.40.50.360">
    <property type="match status" value="1"/>
</dbReference>
<organism evidence="4">
    <name type="scientific">uncultured bacterium</name>
    <name type="common">gcode 4</name>
    <dbReference type="NCBI Taxonomy" id="1234023"/>
    <lineage>
        <taxon>Bacteria</taxon>
        <taxon>environmental samples</taxon>
    </lineage>
</organism>
<keyword evidence="1" id="KW-0285">Flavoprotein</keyword>
<dbReference type="EMBL" id="AMFJ01036187">
    <property type="protein sequence ID" value="EKD24631.1"/>
    <property type="molecule type" value="Genomic_DNA"/>
</dbReference>
<feature type="domain" description="NADPH-dependent FMN reductase-like" evidence="3">
    <location>
        <begin position="47"/>
        <end position="245"/>
    </location>
</feature>
<sequence length="304" mass="34438">MKQNKLSDKELMKRLDIDSTTLKRFQQIQKDTIKEAKSLIKNRKKKIKVLGISGSARDEFDMAQESSNSEALLKQCLEQCKKSWADTELISLKKYDIKHCRACYSTANTQCHFYCSCYPKDTPRGDDMSNILYDKILEADAIIFATPVNNFKISTLMAAFIDRCISLDWSLQPADPKQTKNKALNIKHMKFIELTADNAIPGSGLLRRFLGKVAGIIVTGHEAGAGMTISNLFMTLNNFGMVFPPFSSMYAMSSVCNSTYEDKKIVMNDCYTEEVRLLAQNVMTETKLARKVDPTSWLYDYTAN</sequence>
<dbReference type="AlphaFoldDB" id="K1XHC3"/>
<proteinExistence type="predicted"/>
<keyword evidence="2" id="KW-0288">FMN</keyword>
<evidence type="ECO:0000256" key="2">
    <source>
        <dbReference type="ARBA" id="ARBA00022643"/>
    </source>
</evidence>
<name>K1XHC3_9BACT</name>
<accession>K1XHC3</accession>
<comment type="caution">
    <text evidence="4">The sequence shown here is derived from an EMBL/GenBank/DDBJ whole genome shotgun (WGS) entry which is preliminary data.</text>
</comment>